<dbReference type="InterPro" id="IPR041657">
    <property type="entry name" value="HTH_17"/>
</dbReference>
<keyword evidence="3" id="KW-1185">Reference proteome</keyword>
<dbReference type="Pfam" id="PF12728">
    <property type="entry name" value="HTH_17"/>
    <property type="match status" value="1"/>
</dbReference>
<dbReference type="EMBL" id="FUYP01000023">
    <property type="protein sequence ID" value="SKB85341.1"/>
    <property type="molecule type" value="Genomic_DNA"/>
</dbReference>
<reference evidence="3" key="1">
    <citation type="submission" date="2017-02" db="EMBL/GenBank/DDBJ databases">
        <authorList>
            <person name="Varghese N."/>
            <person name="Submissions S."/>
        </authorList>
    </citation>
    <scope>NUCLEOTIDE SEQUENCE [LARGE SCALE GENOMIC DNA]</scope>
    <source>
        <strain evidence="3">R11H</strain>
    </source>
</reference>
<feature type="domain" description="Helix-turn-helix" evidence="1">
    <location>
        <begin position="10"/>
        <end position="54"/>
    </location>
</feature>
<proteinExistence type="predicted"/>
<accession>A0A1T5EMY8</accession>
<protein>
    <submittedName>
        <fullName evidence="2">DNA binding domain-containing protein, excisionase family</fullName>
    </submittedName>
</protein>
<name>A0A1T5EMY8_9SPHN</name>
<dbReference type="Proteomes" id="UP000190044">
    <property type="component" value="Unassembled WGS sequence"/>
</dbReference>
<gene>
    <name evidence="2" type="ORF">SAMN06295937_102349</name>
</gene>
<sequence length="57" mass="6045">MQGAPEKLAYSIEEAVAATSISKSSLYARIAKGEIVASKVGRRTVIPARSLRKLVDG</sequence>
<dbReference type="AlphaFoldDB" id="A0A1T5EMY8"/>
<evidence type="ECO:0000313" key="3">
    <source>
        <dbReference type="Proteomes" id="UP000190044"/>
    </source>
</evidence>
<dbReference type="OrthoDB" id="7874861at2"/>
<evidence type="ECO:0000259" key="1">
    <source>
        <dbReference type="Pfam" id="PF12728"/>
    </source>
</evidence>
<evidence type="ECO:0000313" key="2">
    <source>
        <dbReference type="EMBL" id="SKB85341.1"/>
    </source>
</evidence>
<organism evidence="2 3">
    <name type="scientific">Sphingopyxis flava</name>
    <dbReference type="NCBI Taxonomy" id="1507287"/>
    <lineage>
        <taxon>Bacteria</taxon>
        <taxon>Pseudomonadati</taxon>
        <taxon>Pseudomonadota</taxon>
        <taxon>Alphaproteobacteria</taxon>
        <taxon>Sphingomonadales</taxon>
        <taxon>Sphingomonadaceae</taxon>
        <taxon>Sphingopyxis</taxon>
    </lineage>
</organism>